<dbReference type="Pfam" id="PF07714">
    <property type="entry name" value="PK_Tyr_Ser-Thr"/>
    <property type="match status" value="1"/>
</dbReference>
<dbReference type="SMART" id="SM00219">
    <property type="entry name" value="TyrKc"/>
    <property type="match status" value="1"/>
</dbReference>
<dbReference type="PROSITE" id="PS00107">
    <property type="entry name" value="PROTEIN_KINASE_ATP"/>
    <property type="match status" value="1"/>
</dbReference>
<evidence type="ECO:0000256" key="5">
    <source>
        <dbReference type="ARBA" id="ARBA00022840"/>
    </source>
</evidence>
<feature type="domain" description="Protein kinase" evidence="11">
    <location>
        <begin position="218"/>
        <end position="487"/>
    </location>
</feature>
<reference evidence="12" key="3">
    <citation type="submission" date="2023-05" db="EMBL/GenBank/DDBJ databases">
        <authorList>
            <person name="Smith C.H."/>
        </authorList>
    </citation>
    <scope>NUCLEOTIDE SEQUENCE</scope>
    <source>
        <strain evidence="12">CHS0354</strain>
        <tissue evidence="12">Mantle</tissue>
    </source>
</reference>
<dbReference type="PRINTS" id="PR00109">
    <property type="entry name" value="TYRKINASE"/>
</dbReference>
<name>A0AAE0RZ19_9BIVA</name>
<evidence type="ECO:0000313" key="13">
    <source>
        <dbReference type="Proteomes" id="UP001195483"/>
    </source>
</evidence>
<keyword evidence="3 8" id="KW-0547">Nucleotide-binding</keyword>
<keyword evidence="2" id="KW-0808">Transferase</keyword>
<dbReference type="Gene3D" id="1.10.510.10">
    <property type="entry name" value="Transferase(Phosphotransferase) domain 1"/>
    <property type="match status" value="1"/>
</dbReference>
<dbReference type="SUPFAM" id="SSF56112">
    <property type="entry name" value="Protein kinase-like (PK-like)"/>
    <property type="match status" value="1"/>
</dbReference>
<dbReference type="FunFam" id="1.10.510.10:FF:000034">
    <property type="entry name" value="Tyrosine-protein kinase receptor"/>
    <property type="match status" value="1"/>
</dbReference>
<dbReference type="PROSITE" id="PS00109">
    <property type="entry name" value="PROTEIN_KINASE_TYR"/>
    <property type="match status" value="1"/>
</dbReference>
<keyword evidence="9" id="KW-0675">Receptor</keyword>
<keyword evidence="4" id="KW-0418">Kinase</keyword>
<dbReference type="EMBL" id="JAEAOA010001059">
    <property type="protein sequence ID" value="KAK3582143.1"/>
    <property type="molecule type" value="Genomic_DNA"/>
</dbReference>
<dbReference type="GO" id="GO:0004714">
    <property type="term" value="F:transmembrane receptor protein tyrosine kinase activity"/>
    <property type="evidence" value="ECO:0007669"/>
    <property type="project" value="UniProtKB-EC"/>
</dbReference>
<dbReference type="PROSITE" id="PS00239">
    <property type="entry name" value="RECEPTOR_TYR_KIN_II"/>
    <property type="match status" value="1"/>
</dbReference>
<dbReference type="InterPro" id="IPR001245">
    <property type="entry name" value="Ser-Thr/Tyr_kinase_cat_dom"/>
</dbReference>
<dbReference type="GO" id="GO:0005886">
    <property type="term" value="C:plasma membrane"/>
    <property type="evidence" value="ECO:0007669"/>
    <property type="project" value="TreeGrafter"/>
</dbReference>
<dbReference type="Gene3D" id="3.30.200.20">
    <property type="entry name" value="Phosphorylase Kinase, domain 1"/>
    <property type="match status" value="1"/>
</dbReference>
<dbReference type="InterPro" id="IPR000719">
    <property type="entry name" value="Prot_kinase_dom"/>
</dbReference>
<evidence type="ECO:0000256" key="8">
    <source>
        <dbReference type="PROSITE-ProRule" id="PRU10141"/>
    </source>
</evidence>
<dbReference type="InterPro" id="IPR002011">
    <property type="entry name" value="Tyr_kinase_rcpt_2_CS"/>
</dbReference>
<keyword evidence="5 8" id="KW-0067">ATP-binding</keyword>
<dbReference type="GO" id="GO:1990090">
    <property type="term" value="P:cellular response to nerve growth factor stimulus"/>
    <property type="evidence" value="ECO:0007669"/>
    <property type="project" value="TreeGrafter"/>
</dbReference>
<dbReference type="GO" id="GO:0010976">
    <property type="term" value="P:positive regulation of neuron projection development"/>
    <property type="evidence" value="ECO:0007669"/>
    <property type="project" value="TreeGrafter"/>
</dbReference>
<comment type="subcellular location">
    <subcellularLocation>
        <location evidence="1">Membrane</location>
        <topology evidence="1">Single-pass membrane protein</topology>
    </subcellularLocation>
</comment>
<dbReference type="GO" id="GO:0043235">
    <property type="term" value="C:receptor complex"/>
    <property type="evidence" value="ECO:0007669"/>
    <property type="project" value="TreeGrafter"/>
</dbReference>
<comment type="similarity">
    <text evidence="9">Belongs to the protein kinase superfamily. Tyr protein kinase family. Insulin receptor subfamily.</text>
</comment>
<feature type="binding site" evidence="8">
    <location>
        <position position="252"/>
    </location>
    <ligand>
        <name>ATP</name>
        <dbReference type="ChEBI" id="CHEBI:30616"/>
    </ligand>
</feature>
<evidence type="ECO:0000256" key="4">
    <source>
        <dbReference type="ARBA" id="ARBA00022777"/>
    </source>
</evidence>
<evidence type="ECO:0000256" key="7">
    <source>
        <dbReference type="ARBA" id="ARBA00051243"/>
    </source>
</evidence>
<evidence type="ECO:0000256" key="3">
    <source>
        <dbReference type="ARBA" id="ARBA00022741"/>
    </source>
</evidence>
<comment type="caution">
    <text evidence="12">The sequence shown here is derived from an EMBL/GenBank/DDBJ whole genome shotgun (WGS) entry which is preliminary data.</text>
</comment>
<comment type="catalytic activity">
    <reaction evidence="7 9">
        <text>L-tyrosyl-[protein] + ATP = O-phospho-L-tyrosyl-[protein] + ADP + H(+)</text>
        <dbReference type="Rhea" id="RHEA:10596"/>
        <dbReference type="Rhea" id="RHEA-COMP:10136"/>
        <dbReference type="Rhea" id="RHEA-COMP:20101"/>
        <dbReference type="ChEBI" id="CHEBI:15378"/>
        <dbReference type="ChEBI" id="CHEBI:30616"/>
        <dbReference type="ChEBI" id="CHEBI:46858"/>
        <dbReference type="ChEBI" id="CHEBI:61978"/>
        <dbReference type="ChEBI" id="CHEBI:456216"/>
        <dbReference type="EC" id="2.7.10.1"/>
    </reaction>
</comment>
<accession>A0AAE0RZ19</accession>
<protein>
    <recommendedName>
        <fullName evidence="9">Tyrosine-protein kinase receptor</fullName>
        <ecNumber evidence="9">2.7.10.1</ecNumber>
    </recommendedName>
</protein>
<dbReference type="GO" id="GO:0005524">
    <property type="term" value="F:ATP binding"/>
    <property type="evidence" value="ECO:0007669"/>
    <property type="project" value="UniProtKB-UniRule"/>
</dbReference>
<dbReference type="Proteomes" id="UP001195483">
    <property type="component" value="Unassembled WGS sequence"/>
</dbReference>
<reference evidence="12" key="1">
    <citation type="journal article" date="2021" name="Genome Biol. Evol.">
        <title>A High-Quality Reference Genome for a Parasitic Bivalve with Doubly Uniparental Inheritance (Bivalvia: Unionida).</title>
        <authorList>
            <person name="Smith C.H."/>
        </authorList>
    </citation>
    <scope>NUCLEOTIDE SEQUENCE</scope>
    <source>
        <strain evidence="12">CHS0354</strain>
    </source>
</reference>
<evidence type="ECO:0000256" key="10">
    <source>
        <dbReference type="SAM" id="Phobius"/>
    </source>
</evidence>
<keyword evidence="9 10" id="KW-0812">Transmembrane</keyword>
<keyword evidence="13" id="KW-1185">Reference proteome</keyword>
<dbReference type="InterPro" id="IPR008266">
    <property type="entry name" value="Tyr_kinase_AS"/>
</dbReference>
<keyword evidence="10" id="KW-1133">Transmembrane helix</keyword>
<evidence type="ECO:0000256" key="9">
    <source>
        <dbReference type="RuleBase" id="RU000312"/>
    </source>
</evidence>
<dbReference type="PANTHER" id="PTHR24416">
    <property type="entry name" value="TYROSINE-PROTEIN KINASE RECEPTOR"/>
    <property type="match status" value="1"/>
</dbReference>
<evidence type="ECO:0000256" key="1">
    <source>
        <dbReference type="ARBA" id="ARBA00004167"/>
    </source>
</evidence>
<dbReference type="InterPro" id="IPR011009">
    <property type="entry name" value="Kinase-like_dom_sf"/>
</dbReference>
<dbReference type="PANTHER" id="PTHR24416:SF619">
    <property type="entry name" value="TYROSINE-PROTEIN KINASE TRANSMEMBRANE RECEPTOR ROR-LIKE PROTEIN"/>
    <property type="match status" value="1"/>
</dbReference>
<dbReference type="GO" id="GO:0005030">
    <property type="term" value="F:neurotrophin receptor activity"/>
    <property type="evidence" value="ECO:0007669"/>
    <property type="project" value="TreeGrafter"/>
</dbReference>
<dbReference type="GO" id="GO:0030424">
    <property type="term" value="C:axon"/>
    <property type="evidence" value="ECO:0007669"/>
    <property type="project" value="TreeGrafter"/>
</dbReference>
<proteinExistence type="inferred from homology"/>
<dbReference type="InterPro" id="IPR050122">
    <property type="entry name" value="RTK"/>
</dbReference>
<dbReference type="InterPro" id="IPR017441">
    <property type="entry name" value="Protein_kinase_ATP_BS"/>
</dbReference>
<keyword evidence="9" id="KW-0597">Phosphoprotein</keyword>
<dbReference type="InterPro" id="IPR020635">
    <property type="entry name" value="Tyr_kinase_cat_dom"/>
</dbReference>
<dbReference type="GO" id="GO:0007169">
    <property type="term" value="P:cell surface receptor protein tyrosine kinase signaling pathway"/>
    <property type="evidence" value="ECO:0007669"/>
    <property type="project" value="InterPro"/>
</dbReference>
<dbReference type="GO" id="GO:0043121">
    <property type="term" value="F:neurotrophin binding"/>
    <property type="evidence" value="ECO:0007669"/>
    <property type="project" value="TreeGrafter"/>
</dbReference>
<keyword evidence="6" id="KW-0829">Tyrosine-protein kinase</keyword>
<organism evidence="12 13">
    <name type="scientific">Potamilus streckersoni</name>
    <dbReference type="NCBI Taxonomy" id="2493646"/>
    <lineage>
        <taxon>Eukaryota</taxon>
        <taxon>Metazoa</taxon>
        <taxon>Spiralia</taxon>
        <taxon>Lophotrochozoa</taxon>
        <taxon>Mollusca</taxon>
        <taxon>Bivalvia</taxon>
        <taxon>Autobranchia</taxon>
        <taxon>Heteroconchia</taxon>
        <taxon>Palaeoheterodonta</taxon>
        <taxon>Unionida</taxon>
        <taxon>Unionoidea</taxon>
        <taxon>Unionidae</taxon>
        <taxon>Ambleminae</taxon>
        <taxon>Lampsilini</taxon>
        <taxon>Potamilus</taxon>
    </lineage>
</organism>
<keyword evidence="10" id="KW-0472">Membrane</keyword>
<evidence type="ECO:0000313" key="12">
    <source>
        <dbReference type="EMBL" id="KAK3582143.1"/>
    </source>
</evidence>
<feature type="transmembrane region" description="Helical" evidence="10">
    <location>
        <begin position="138"/>
        <end position="160"/>
    </location>
</feature>
<dbReference type="EC" id="2.7.10.1" evidence="9"/>
<sequence length="513" mass="58301">MNWDFEHIEKAFEHFDRDNAVPCNNDSVCKHSTLETICRPMPNDTNSGFCLCVKSLTVLTKQKECPPPAESTVPKSGDETEHDGVIYFQNVFKTDANHTNGGPLKHDLPKNSHTAINQNVTVFPEHSSRPDHTLILKIFPPIAAFLIIGAIVAFIISRKLRICSRHRKRKKGPMIKACEDLKLLDRLNVVNKNPSYFYHVSGLSGKLIEVKSIPIEQICIQDVVGEGAFGQVFKGLMYADENRERFTQIAVKVLKEGVSTEARDDFEREVEIMSAFEHDNILKLLGIVTPATGDTPYMIFEYMVHGDLAQLLRKNDPSITISNSDFRLSKSNLIDIATQIANGMTYLNSQHFVHRDLATRNCLVGEGLAVKISDFGMARDIYTCDYYRIGGSRMLPVRWMSPESVKWGRFTTESDIWAFGVVLWEIHSYGRQPYYGHSNEEVIRFLDEGILLQRPDECPSTVYHVMLGCWKTDPKERLPFSKIYKYLKDYSAEVIRSAQLQINGNDSETEHPT</sequence>
<evidence type="ECO:0000259" key="11">
    <source>
        <dbReference type="PROSITE" id="PS50011"/>
    </source>
</evidence>
<evidence type="ECO:0000256" key="6">
    <source>
        <dbReference type="ARBA" id="ARBA00023137"/>
    </source>
</evidence>
<dbReference type="GO" id="GO:0051897">
    <property type="term" value="P:positive regulation of phosphatidylinositol 3-kinase/protein kinase B signal transduction"/>
    <property type="evidence" value="ECO:0007669"/>
    <property type="project" value="TreeGrafter"/>
</dbReference>
<dbReference type="AlphaFoldDB" id="A0AAE0RZ19"/>
<evidence type="ECO:0000256" key="2">
    <source>
        <dbReference type="ARBA" id="ARBA00022679"/>
    </source>
</evidence>
<gene>
    <name evidence="12" type="ORF">CHS0354_017254</name>
</gene>
<reference evidence="12" key="2">
    <citation type="journal article" date="2021" name="Genome Biol. Evol.">
        <title>Developing a high-quality reference genome for a parasitic bivalve with doubly uniparental inheritance (Bivalvia: Unionida).</title>
        <authorList>
            <person name="Smith C.H."/>
        </authorList>
    </citation>
    <scope>NUCLEOTIDE SEQUENCE</scope>
    <source>
        <strain evidence="12">CHS0354</strain>
        <tissue evidence="12">Mantle</tissue>
    </source>
</reference>
<dbReference type="PROSITE" id="PS50011">
    <property type="entry name" value="PROTEIN_KINASE_DOM"/>
    <property type="match status" value="1"/>
</dbReference>